<evidence type="ECO:0000256" key="3">
    <source>
        <dbReference type="ARBA" id="ARBA00022737"/>
    </source>
</evidence>
<evidence type="ECO:0000313" key="10">
    <source>
        <dbReference type="Proteomes" id="UP000237350"/>
    </source>
</evidence>
<evidence type="ECO:0000256" key="5">
    <source>
        <dbReference type="ARBA" id="ARBA00023125"/>
    </source>
</evidence>
<dbReference type="Pfam" id="PF02381">
    <property type="entry name" value="MraZ"/>
    <property type="match status" value="2"/>
</dbReference>
<keyword evidence="3" id="KW-0677">Repeat</keyword>
<protein>
    <recommendedName>
        <fullName evidence="1 7">Transcriptional regulator MraZ</fullName>
    </recommendedName>
</protein>
<keyword evidence="6 7" id="KW-0804">Transcription</keyword>
<organism evidence="9 10">
    <name type="scientific">Alkalispirochaeta sphaeroplastigenens</name>
    <dbReference type="NCBI Taxonomy" id="1187066"/>
    <lineage>
        <taxon>Bacteria</taxon>
        <taxon>Pseudomonadati</taxon>
        <taxon>Spirochaetota</taxon>
        <taxon>Spirochaetia</taxon>
        <taxon>Spirochaetales</taxon>
        <taxon>Spirochaetaceae</taxon>
        <taxon>Alkalispirochaeta</taxon>
    </lineage>
</organism>
<keyword evidence="5 7" id="KW-0238">DNA-binding</keyword>
<proteinExistence type="inferred from homology"/>
<dbReference type="RefSeq" id="WP_103679389.1">
    <property type="nucleotide sequence ID" value="NZ_LPWH01000007.1"/>
</dbReference>
<keyword evidence="2 7" id="KW-0963">Cytoplasm</keyword>
<dbReference type="EMBL" id="LPWH01000007">
    <property type="protein sequence ID" value="POR04743.1"/>
    <property type="molecule type" value="Genomic_DNA"/>
</dbReference>
<keyword evidence="4 7" id="KW-0805">Transcription regulation</keyword>
<evidence type="ECO:0000256" key="6">
    <source>
        <dbReference type="ARBA" id="ARBA00023163"/>
    </source>
</evidence>
<dbReference type="PANTHER" id="PTHR34701:SF1">
    <property type="entry name" value="TRANSCRIPTIONAL REGULATOR MRAZ"/>
    <property type="match status" value="1"/>
</dbReference>
<dbReference type="GO" id="GO:2000143">
    <property type="term" value="P:negative regulation of DNA-templated transcription initiation"/>
    <property type="evidence" value="ECO:0007669"/>
    <property type="project" value="TreeGrafter"/>
</dbReference>
<dbReference type="PANTHER" id="PTHR34701">
    <property type="entry name" value="TRANSCRIPTIONAL REGULATOR MRAZ"/>
    <property type="match status" value="1"/>
</dbReference>
<dbReference type="SUPFAM" id="SSF89447">
    <property type="entry name" value="AbrB/MazE/MraZ-like"/>
    <property type="match status" value="1"/>
</dbReference>
<comment type="similarity">
    <text evidence="7">Belongs to the MraZ family.</text>
</comment>
<dbReference type="GO" id="GO:0003700">
    <property type="term" value="F:DNA-binding transcription factor activity"/>
    <property type="evidence" value="ECO:0007669"/>
    <property type="project" value="UniProtKB-UniRule"/>
</dbReference>
<dbReference type="NCBIfam" id="TIGR00242">
    <property type="entry name" value="division/cell wall cluster transcriptional repressor MraZ"/>
    <property type="match status" value="1"/>
</dbReference>
<gene>
    <name evidence="7" type="primary">mraZ</name>
    <name evidence="9" type="ORF">AU468_02715</name>
</gene>
<dbReference type="InterPro" id="IPR035644">
    <property type="entry name" value="MraZ_C"/>
</dbReference>
<feature type="domain" description="SpoVT-AbrB" evidence="8">
    <location>
        <begin position="78"/>
        <end position="121"/>
    </location>
</feature>
<comment type="subunit">
    <text evidence="7">Forms oligomers.</text>
</comment>
<dbReference type="InterPro" id="IPR037914">
    <property type="entry name" value="SpoVT-AbrB_sf"/>
</dbReference>
<dbReference type="InterPro" id="IPR007159">
    <property type="entry name" value="SpoVT-AbrB_dom"/>
</dbReference>
<dbReference type="HAMAP" id="MF_01008">
    <property type="entry name" value="MraZ"/>
    <property type="match status" value="1"/>
</dbReference>
<name>A0A2S4JZ12_9SPIO</name>
<keyword evidence="10" id="KW-1185">Reference proteome</keyword>
<dbReference type="PROSITE" id="PS51740">
    <property type="entry name" value="SPOVT_ABRB"/>
    <property type="match status" value="2"/>
</dbReference>
<reference evidence="10" key="1">
    <citation type="submission" date="2015-12" db="EMBL/GenBank/DDBJ databases">
        <authorList>
            <person name="Lodha T.D."/>
            <person name="Chintalapati S."/>
            <person name="Chintalapati V.R."/>
            <person name="Sravanthi T."/>
        </authorList>
    </citation>
    <scope>NUCLEOTIDE SEQUENCE [LARGE SCALE GENOMIC DNA]</scope>
    <source>
        <strain evidence="10">JC133</strain>
    </source>
</reference>
<comment type="subcellular location">
    <subcellularLocation>
        <location evidence="7">Cytoplasm</location>
        <location evidence="7">Nucleoid</location>
    </subcellularLocation>
</comment>
<evidence type="ECO:0000256" key="2">
    <source>
        <dbReference type="ARBA" id="ARBA00022490"/>
    </source>
</evidence>
<evidence type="ECO:0000259" key="8">
    <source>
        <dbReference type="PROSITE" id="PS51740"/>
    </source>
</evidence>
<dbReference type="GO" id="GO:0000976">
    <property type="term" value="F:transcription cis-regulatory region binding"/>
    <property type="evidence" value="ECO:0007669"/>
    <property type="project" value="TreeGrafter"/>
</dbReference>
<dbReference type="InterPro" id="IPR003444">
    <property type="entry name" value="MraZ"/>
</dbReference>
<evidence type="ECO:0000256" key="4">
    <source>
        <dbReference type="ARBA" id="ARBA00023015"/>
    </source>
</evidence>
<sequence>MITGQYRSALDDKGRILVPSRLRGEIPGSSLVVTAGIDRCLWLFPPDEWKQLSDQLMEAASPFSRRARLLQRRIIAPAQEIELDKAGRILIPPSLKETVGLRKDCILHGIKKYIEIWDVDEYSAYLQEHEDEFQEAAEELGGAVSFF</sequence>
<dbReference type="InterPro" id="IPR038619">
    <property type="entry name" value="MraZ_sf"/>
</dbReference>
<comment type="caution">
    <text evidence="9">The sequence shown here is derived from an EMBL/GenBank/DDBJ whole genome shotgun (WGS) entry which is preliminary data.</text>
</comment>
<dbReference type="Proteomes" id="UP000237350">
    <property type="component" value="Unassembled WGS sequence"/>
</dbReference>
<feature type="domain" description="SpoVT-AbrB" evidence="8">
    <location>
        <begin position="5"/>
        <end position="48"/>
    </location>
</feature>
<dbReference type="Gene3D" id="3.40.1550.20">
    <property type="entry name" value="Transcriptional regulator MraZ domain"/>
    <property type="match status" value="1"/>
</dbReference>
<accession>A0A2S4JZ12</accession>
<dbReference type="AlphaFoldDB" id="A0A2S4JZ12"/>
<dbReference type="InterPro" id="IPR035642">
    <property type="entry name" value="MraZ_N"/>
</dbReference>
<dbReference type="CDD" id="cd16321">
    <property type="entry name" value="MraZ_C"/>
    <property type="match status" value="1"/>
</dbReference>
<dbReference type="InterPro" id="IPR020603">
    <property type="entry name" value="MraZ_dom"/>
</dbReference>
<evidence type="ECO:0000256" key="7">
    <source>
        <dbReference type="HAMAP-Rule" id="MF_01008"/>
    </source>
</evidence>
<dbReference type="CDD" id="cd16320">
    <property type="entry name" value="MraZ_N"/>
    <property type="match status" value="1"/>
</dbReference>
<dbReference type="GO" id="GO:0005737">
    <property type="term" value="C:cytoplasm"/>
    <property type="evidence" value="ECO:0007669"/>
    <property type="project" value="UniProtKB-UniRule"/>
</dbReference>
<dbReference type="GO" id="GO:0009295">
    <property type="term" value="C:nucleoid"/>
    <property type="evidence" value="ECO:0007669"/>
    <property type="project" value="UniProtKB-SubCell"/>
</dbReference>
<evidence type="ECO:0000313" key="9">
    <source>
        <dbReference type="EMBL" id="POR04743.1"/>
    </source>
</evidence>
<dbReference type="OrthoDB" id="9807753at2"/>
<evidence type="ECO:0000256" key="1">
    <source>
        <dbReference type="ARBA" id="ARBA00013860"/>
    </source>
</evidence>